<dbReference type="Proteomes" id="UP000179807">
    <property type="component" value="Unassembled WGS sequence"/>
</dbReference>
<feature type="compositionally biased region" description="Basic and acidic residues" evidence="1">
    <location>
        <begin position="50"/>
        <end position="68"/>
    </location>
</feature>
<accession>A0A1J4JGG9</accession>
<comment type="caution">
    <text evidence="2">The sequence shown here is derived from an EMBL/GenBank/DDBJ whole genome shotgun (WGS) entry which is preliminary data.</text>
</comment>
<dbReference type="VEuPathDB" id="TrichDB:TRFO_35933"/>
<feature type="region of interest" description="Disordered" evidence="1">
    <location>
        <begin position="1"/>
        <end position="86"/>
    </location>
</feature>
<feature type="compositionally biased region" description="Basic and acidic residues" evidence="1">
    <location>
        <begin position="76"/>
        <end position="86"/>
    </location>
</feature>
<sequence>MYHDSQNHNKNGVKNKAHENKTLEPNTNATMSKVITQRKSGHQKVASQQKKIDDKISMKTSTKEEIQPKRVGKNSAKKEERENAHESLKKILEQQKNLQKQFLKQIKTERKRMEQMMVHVIPGKVDSETKKALKLAENKLSEMISYLKELSSAYRSNIPVKDQSESIAPVSSNN</sequence>
<name>A0A1J4JGG9_9EUKA</name>
<dbReference type="GeneID" id="94845246"/>
<proteinExistence type="predicted"/>
<keyword evidence="3" id="KW-1185">Reference proteome</keyword>
<organism evidence="2 3">
    <name type="scientific">Tritrichomonas foetus</name>
    <dbReference type="NCBI Taxonomy" id="1144522"/>
    <lineage>
        <taxon>Eukaryota</taxon>
        <taxon>Metamonada</taxon>
        <taxon>Parabasalia</taxon>
        <taxon>Tritrichomonadida</taxon>
        <taxon>Tritrichomonadidae</taxon>
        <taxon>Tritrichomonas</taxon>
    </lineage>
</organism>
<reference evidence="2" key="1">
    <citation type="submission" date="2016-10" db="EMBL/GenBank/DDBJ databases">
        <authorList>
            <person name="Benchimol M."/>
            <person name="Almeida L.G."/>
            <person name="Vasconcelos A.T."/>
            <person name="Perreira-Neves A."/>
            <person name="Rosa I.A."/>
            <person name="Tasca T."/>
            <person name="Bogo M.R."/>
            <person name="de Souza W."/>
        </authorList>
    </citation>
    <scope>NUCLEOTIDE SEQUENCE [LARGE SCALE GENOMIC DNA]</scope>
    <source>
        <strain evidence="2">K</strain>
    </source>
</reference>
<dbReference type="EMBL" id="MLAK01001095">
    <property type="protein sequence ID" value="OHS97761.1"/>
    <property type="molecule type" value="Genomic_DNA"/>
</dbReference>
<feature type="compositionally biased region" description="Polar residues" evidence="1">
    <location>
        <begin position="23"/>
        <end position="38"/>
    </location>
</feature>
<dbReference type="AlphaFoldDB" id="A0A1J4JGG9"/>
<protein>
    <submittedName>
        <fullName evidence="2">Uncharacterized protein</fullName>
    </submittedName>
</protein>
<evidence type="ECO:0000256" key="1">
    <source>
        <dbReference type="SAM" id="MobiDB-lite"/>
    </source>
</evidence>
<evidence type="ECO:0000313" key="2">
    <source>
        <dbReference type="EMBL" id="OHS97761.1"/>
    </source>
</evidence>
<gene>
    <name evidence="2" type="ORF">TRFO_35933</name>
</gene>
<dbReference type="RefSeq" id="XP_068350898.1">
    <property type="nucleotide sequence ID" value="XM_068510542.1"/>
</dbReference>
<evidence type="ECO:0000313" key="3">
    <source>
        <dbReference type="Proteomes" id="UP000179807"/>
    </source>
</evidence>